<dbReference type="PROSITE" id="PS50206">
    <property type="entry name" value="RHODANESE_3"/>
    <property type="match status" value="1"/>
</dbReference>
<dbReference type="Pfam" id="PF00581">
    <property type="entry name" value="Rhodanese"/>
    <property type="match status" value="1"/>
</dbReference>
<reference evidence="2 3" key="1">
    <citation type="submission" date="2017-05" db="EMBL/GenBank/DDBJ databases">
        <title>Thiocyanate degradation by Thiohalobacter thiocyanaticus FOKN1.</title>
        <authorList>
            <person name="Oshiki M."/>
            <person name="Fukushima T."/>
            <person name="Kawano S."/>
            <person name="Nakagawa J."/>
        </authorList>
    </citation>
    <scope>NUCLEOTIDE SEQUENCE [LARGE SCALE GENOMIC DNA]</scope>
    <source>
        <strain evidence="2 3">FOKN1</strain>
    </source>
</reference>
<dbReference type="RefSeq" id="WP_096365591.1">
    <property type="nucleotide sequence ID" value="NZ_AP018052.1"/>
</dbReference>
<dbReference type="Gene3D" id="3.40.250.10">
    <property type="entry name" value="Rhodanese-like domain"/>
    <property type="match status" value="1"/>
</dbReference>
<organism evidence="2 3">
    <name type="scientific">Thiohalobacter thiocyanaticus</name>
    <dbReference type="NCBI Taxonomy" id="585455"/>
    <lineage>
        <taxon>Bacteria</taxon>
        <taxon>Pseudomonadati</taxon>
        <taxon>Pseudomonadota</taxon>
        <taxon>Gammaproteobacteria</taxon>
        <taxon>Thiohalobacterales</taxon>
        <taxon>Thiohalobacteraceae</taxon>
        <taxon>Thiohalobacter</taxon>
    </lineage>
</organism>
<dbReference type="SUPFAM" id="SSF52821">
    <property type="entry name" value="Rhodanese/Cell cycle control phosphatase"/>
    <property type="match status" value="1"/>
</dbReference>
<keyword evidence="3" id="KW-1185">Reference proteome</keyword>
<dbReference type="AlphaFoldDB" id="A0A1Z4VPY7"/>
<evidence type="ECO:0000313" key="3">
    <source>
        <dbReference type="Proteomes" id="UP000218765"/>
    </source>
</evidence>
<accession>A0A1Z4VPY7</accession>
<dbReference type="OrthoDB" id="9791096at2"/>
<name>A0A1Z4VPY7_9GAMM</name>
<dbReference type="InterPro" id="IPR001763">
    <property type="entry name" value="Rhodanese-like_dom"/>
</dbReference>
<dbReference type="KEGG" id="ttc:FOKN1_1154"/>
<dbReference type="InterPro" id="IPR050229">
    <property type="entry name" value="GlpE_sulfurtransferase"/>
</dbReference>
<evidence type="ECO:0000259" key="1">
    <source>
        <dbReference type="PROSITE" id="PS50206"/>
    </source>
</evidence>
<protein>
    <submittedName>
        <fullName evidence="2">Rhodanese-like protein</fullName>
    </submittedName>
</protein>
<dbReference type="PANTHER" id="PTHR43031:SF17">
    <property type="entry name" value="SULFURTRANSFERASE YTWF-RELATED"/>
    <property type="match status" value="1"/>
</dbReference>
<dbReference type="InterPro" id="IPR036873">
    <property type="entry name" value="Rhodanese-like_dom_sf"/>
</dbReference>
<dbReference type="CDD" id="cd00158">
    <property type="entry name" value="RHOD"/>
    <property type="match status" value="1"/>
</dbReference>
<evidence type="ECO:0000313" key="2">
    <source>
        <dbReference type="EMBL" id="BAZ93553.1"/>
    </source>
</evidence>
<dbReference type="Proteomes" id="UP000218765">
    <property type="component" value="Chromosome"/>
</dbReference>
<gene>
    <name evidence="2" type="ORF">FOKN1_1154</name>
</gene>
<sequence>MLGIKEIDAASLAELLEARGESVRLLDVRSPEEMAQGMIAGGEALPLHLLPLQLDQFRNERRTLVFYCRSGARSAQACQFLARQGIRAELINLRGGIIDWVRTGQPLAPPTRQAAYA</sequence>
<proteinExistence type="predicted"/>
<feature type="domain" description="Rhodanese" evidence="1">
    <location>
        <begin position="19"/>
        <end position="109"/>
    </location>
</feature>
<dbReference type="EMBL" id="AP018052">
    <property type="protein sequence ID" value="BAZ93553.1"/>
    <property type="molecule type" value="Genomic_DNA"/>
</dbReference>
<dbReference type="SMART" id="SM00450">
    <property type="entry name" value="RHOD"/>
    <property type="match status" value="1"/>
</dbReference>
<dbReference type="PANTHER" id="PTHR43031">
    <property type="entry name" value="FAD-DEPENDENT OXIDOREDUCTASE"/>
    <property type="match status" value="1"/>
</dbReference>